<dbReference type="HOGENOM" id="CLU_015775_1_1_1"/>
<evidence type="ECO:0000313" key="10">
    <source>
        <dbReference type="Ensembl" id="ENSLACP00000010007.1"/>
    </source>
</evidence>
<evidence type="ECO:0000256" key="5">
    <source>
        <dbReference type="ARBA" id="ARBA00022829"/>
    </source>
</evidence>
<evidence type="ECO:0000256" key="2">
    <source>
        <dbReference type="ARBA" id="ARBA00004286"/>
    </source>
</evidence>
<dbReference type="Pfam" id="PF04825">
    <property type="entry name" value="Rad21_Rec8_N"/>
    <property type="match status" value="1"/>
</dbReference>
<dbReference type="GO" id="GO:0007062">
    <property type="term" value="P:sister chromatid cohesion"/>
    <property type="evidence" value="ECO:0007669"/>
    <property type="project" value="InterPro"/>
</dbReference>
<dbReference type="EMBL" id="AFYH01139346">
    <property type="status" value="NOT_ANNOTATED_CDS"/>
    <property type="molecule type" value="Genomic_DNA"/>
</dbReference>
<dbReference type="PANTHER" id="PTHR12585:SF19">
    <property type="entry name" value="DOUBLE-STRAND-BREAK REPAIR PROTEIN RAD21-LIKE PROTEIN 1"/>
    <property type="match status" value="1"/>
</dbReference>
<evidence type="ECO:0000256" key="6">
    <source>
        <dbReference type="ARBA" id="ARBA00023242"/>
    </source>
</evidence>
<keyword evidence="6" id="KW-0539">Nucleus</keyword>
<dbReference type="CDD" id="cd21792">
    <property type="entry name" value="Rad21_Rec8_M_NXP1-like"/>
    <property type="match status" value="1"/>
</dbReference>
<dbReference type="GeneTree" id="ENSGT00940000154655"/>
<dbReference type="Gene3D" id="1.10.10.580">
    <property type="entry name" value="Structural maintenance of chromosome 1. Chain E"/>
    <property type="match status" value="1"/>
</dbReference>
<feature type="domain" description="Rad21/Rec8-like protein N-terminal" evidence="9">
    <location>
        <begin position="1"/>
        <end position="102"/>
    </location>
</feature>
<sequence>MFYAHLLLSKRGPLAKIWLAAHWEKKLTKVHVFECNLETTVDSIISPAVKIALRTSGHLLLGVVRIYHRKAKYLLADCNETFVKIKLAFRPGLVDLPEENMEASYNTITLPEEFFDFETQLPDLKAIDVVDHFSLNQSRAEEITLREEYSPNILVHDDHFDVIGIGEEVELLRQDTLFGDNMLMNISDSLLPDSSLAATAEERFVLYDGPEGLKNDGFGDEGVTDLLETKLISGKEDGLFLDILTGNTEVPSAENVPAETLDSEDFFFLGGVEKPCDESVYSSQSHPIVNETTLLSNIETAFALNPVDATSKITASKKKRKLVVDSKKELNSDAIREQISDPGDTVTTVDLAPPTKNLMLWKESGRVKTLLKNPSQFLIHSRLHWLFTRCLHSSVWRCGRQDGELELNMEALRTEQEVIEFQHSPKSTNIDMAVAEERSEMQESVGSDSCRETNNETMVPTALHSRNRKTSTHQQAAARKPDRNAAQVLNPTSLPQVPPSLCFFLNEYCAIPEENVLETMQVDLPSEESLLKNGSNGQGEVMDPEKMKSNKKTIQMLNILRSNICHTSQNTLNLFQLCHSNSRRQASTKLYSFLVLKRQSALDLTQEEPYTDIIATPGVKFHVV</sequence>
<dbReference type="EMBL" id="AFYH01139345">
    <property type="status" value="NOT_ANNOTATED_CDS"/>
    <property type="molecule type" value="Genomic_DNA"/>
</dbReference>
<reference evidence="10" key="2">
    <citation type="submission" date="2025-08" db="UniProtKB">
        <authorList>
            <consortium name="Ensembl"/>
        </authorList>
    </citation>
    <scope>IDENTIFICATION</scope>
</reference>
<evidence type="ECO:0000256" key="7">
    <source>
        <dbReference type="SAM" id="MobiDB-lite"/>
    </source>
</evidence>
<dbReference type="GO" id="GO:0030893">
    <property type="term" value="C:meiotic cohesin complex"/>
    <property type="evidence" value="ECO:0007669"/>
    <property type="project" value="TreeGrafter"/>
</dbReference>
<dbReference type="InterPro" id="IPR006909">
    <property type="entry name" value="Rad21/Rec8_C_eu"/>
</dbReference>
<dbReference type="SUPFAM" id="SSF46785">
    <property type="entry name" value="Winged helix' DNA-binding domain"/>
    <property type="match status" value="1"/>
</dbReference>
<dbReference type="InterPro" id="IPR049589">
    <property type="entry name" value="NXP1_M-like"/>
</dbReference>
<evidence type="ECO:0000256" key="1">
    <source>
        <dbReference type="ARBA" id="ARBA00004123"/>
    </source>
</evidence>
<dbReference type="STRING" id="7897.ENSLACP00000010007"/>
<evidence type="ECO:0000259" key="9">
    <source>
        <dbReference type="Pfam" id="PF04825"/>
    </source>
</evidence>
<name>H3AK36_LATCH</name>
<keyword evidence="4" id="KW-0158">Chromosome</keyword>
<dbReference type="eggNOG" id="KOG1213">
    <property type="taxonomic scope" value="Eukaryota"/>
</dbReference>
<dbReference type="InterPro" id="IPR039781">
    <property type="entry name" value="Rad21/Rec8-like"/>
</dbReference>
<accession>H3AK36</accession>
<feature type="domain" description="Rad21/Rec8-like protein C-terminal eukaryotic" evidence="8">
    <location>
        <begin position="572"/>
        <end position="621"/>
    </location>
</feature>
<dbReference type="EMBL" id="AFYH01139342">
    <property type="status" value="NOT_ANNOTATED_CDS"/>
    <property type="molecule type" value="Genomic_DNA"/>
</dbReference>
<reference evidence="10" key="3">
    <citation type="submission" date="2025-09" db="UniProtKB">
        <authorList>
            <consortium name="Ensembl"/>
        </authorList>
    </citation>
    <scope>IDENTIFICATION</scope>
</reference>
<dbReference type="Pfam" id="PF04824">
    <property type="entry name" value="Rad21_Rec8"/>
    <property type="match status" value="1"/>
</dbReference>
<dbReference type="Ensembl" id="ENSLACT00000010084.1">
    <property type="protein sequence ID" value="ENSLACP00000010007.1"/>
    <property type="gene ID" value="ENSLACG00000008821.1"/>
</dbReference>
<reference evidence="11" key="1">
    <citation type="submission" date="2011-08" db="EMBL/GenBank/DDBJ databases">
        <title>The draft genome of Latimeria chalumnae.</title>
        <authorList>
            <person name="Di Palma F."/>
            <person name="Alfoldi J."/>
            <person name="Johnson J."/>
            <person name="Berlin A."/>
            <person name="Gnerre S."/>
            <person name="Jaffe D."/>
            <person name="MacCallum I."/>
            <person name="Young S."/>
            <person name="Walker B.J."/>
            <person name="Lander E."/>
            <person name="Lindblad-Toh K."/>
        </authorList>
    </citation>
    <scope>NUCLEOTIDE SEQUENCE [LARGE SCALE GENOMIC DNA]</scope>
    <source>
        <strain evidence="11">Wild caught</strain>
    </source>
</reference>
<dbReference type="InParanoid" id="H3AK36"/>
<dbReference type="Proteomes" id="UP000008672">
    <property type="component" value="Unassembled WGS sequence"/>
</dbReference>
<keyword evidence="5" id="KW-0159">Chromosome partition</keyword>
<dbReference type="InterPro" id="IPR023093">
    <property type="entry name" value="ScpA-like_C"/>
</dbReference>
<dbReference type="GO" id="GO:0007059">
    <property type="term" value="P:chromosome segregation"/>
    <property type="evidence" value="ECO:0007669"/>
    <property type="project" value="UniProtKB-KW"/>
</dbReference>
<proteinExistence type="inferred from homology"/>
<organism evidence="10 11">
    <name type="scientific">Latimeria chalumnae</name>
    <name type="common">Coelacanth</name>
    <dbReference type="NCBI Taxonomy" id="7897"/>
    <lineage>
        <taxon>Eukaryota</taxon>
        <taxon>Metazoa</taxon>
        <taxon>Chordata</taxon>
        <taxon>Craniata</taxon>
        <taxon>Vertebrata</taxon>
        <taxon>Euteleostomi</taxon>
        <taxon>Coelacanthiformes</taxon>
        <taxon>Coelacanthidae</taxon>
        <taxon>Latimeria</taxon>
    </lineage>
</organism>
<comment type="subcellular location">
    <subcellularLocation>
        <location evidence="2">Chromosome</location>
    </subcellularLocation>
    <subcellularLocation>
        <location evidence="1">Nucleus</location>
    </subcellularLocation>
</comment>
<dbReference type="OMA" id="QLMLWKE"/>
<dbReference type="AlphaFoldDB" id="H3AK36"/>
<dbReference type="GO" id="GO:1990414">
    <property type="term" value="P:replication-born double-strand break repair via sister chromatid exchange"/>
    <property type="evidence" value="ECO:0007669"/>
    <property type="project" value="TreeGrafter"/>
</dbReference>
<evidence type="ECO:0000313" key="11">
    <source>
        <dbReference type="Proteomes" id="UP000008672"/>
    </source>
</evidence>
<dbReference type="GO" id="GO:0005634">
    <property type="term" value="C:nucleus"/>
    <property type="evidence" value="ECO:0007669"/>
    <property type="project" value="UniProtKB-SubCell"/>
</dbReference>
<evidence type="ECO:0000259" key="8">
    <source>
        <dbReference type="Pfam" id="PF04824"/>
    </source>
</evidence>
<dbReference type="PANTHER" id="PTHR12585">
    <property type="entry name" value="SCC1 / RAD21 FAMILY MEMBER"/>
    <property type="match status" value="1"/>
</dbReference>
<evidence type="ECO:0000256" key="3">
    <source>
        <dbReference type="ARBA" id="ARBA00009870"/>
    </source>
</evidence>
<feature type="region of interest" description="Disordered" evidence="7">
    <location>
        <begin position="459"/>
        <end position="492"/>
    </location>
</feature>
<dbReference type="InterPro" id="IPR036390">
    <property type="entry name" value="WH_DNA-bd_sf"/>
</dbReference>
<protein>
    <submittedName>
        <fullName evidence="10">RAD21 cohesin complex component like 1</fullName>
    </submittedName>
</protein>
<dbReference type="EMBL" id="AFYH01139343">
    <property type="status" value="NOT_ANNOTATED_CDS"/>
    <property type="molecule type" value="Genomic_DNA"/>
</dbReference>
<comment type="similarity">
    <text evidence="3">Belongs to the rad21 family.</text>
</comment>
<evidence type="ECO:0000256" key="4">
    <source>
        <dbReference type="ARBA" id="ARBA00022454"/>
    </source>
</evidence>
<dbReference type="InterPro" id="IPR006910">
    <property type="entry name" value="Rad21_Rec8_N"/>
</dbReference>
<keyword evidence="11" id="KW-1185">Reference proteome</keyword>
<dbReference type="GO" id="GO:0003682">
    <property type="term" value="F:chromatin binding"/>
    <property type="evidence" value="ECO:0007669"/>
    <property type="project" value="TreeGrafter"/>
</dbReference>
<dbReference type="EMBL" id="AFYH01139344">
    <property type="status" value="NOT_ANNOTATED_CDS"/>
    <property type="molecule type" value="Genomic_DNA"/>
</dbReference>